<dbReference type="InterPro" id="IPR008869">
    <property type="entry name" value="MlaC/ttg2D"/>
</dbReference>
<dbReference type="PANTHER" id="PTHR36573">
    <property type="entry name" value="INTERMEMBRANE PHOSPHOLIPID TRANSPORT SYSTEM BINDING PROTEIN MLAC"/>
    <property type="match status" value="1"/>
</dbReference>
<dbReference type="Pfam" id="PF05494">
    <property type="entry name" value="MlaC"/>
    <property type="match status" value="1"/>
</dbReference>
<comment type="caution">
    <text evidence="2">The sequence shown here is derived from an EMBL/GenBank/DDBJ whole genome shotgun (WGS) entry which is preliminary data.</text>
</comment>
<dbReference type="RefSeq" id="WP_127694200.1">
    <property type="nucleotide sequence ID" value="NZ_SACQ01000004.1"/>
</dbReference>
<reference evidence="2 3" key="1">
    <citation type="submission" date="2019-01" db="EMBL/GenBank/DDBJ databases">
        <authorList>
            <person name="Chen W.-M."/>
        </authorList>
    </citation>
    <scope>NUCLEOTIDE SEQUENCE [LARGE SCALE GENOMIC DNA]</scope>
    <source>
        <strain evidence="2 3">HPM-16</strain>
    </source>
</reference>
<dbReference type="Proteomes" id="UP000282818">
    <property type="component" value="Unassembled WGS sequence"/>
</dbReference>
<feature type="chain" id="PRO_5019304727" evidence="1">
    <location>
        <begin position="23"/>
        <end position="206"/>
    </location>
</feature>
<dbReference type="PANTHER" id="PTHR36573:SF1">
    <property type="entry name" value="INTERMEMBRANE PHOSPHOLIPID TRANSPORT SYSTEM BINDING PROTEIN MLAC"/>
    <property type="match status" value="1"/>
</dbReference>
<accession>A0A437Q7Z5</accession>
<organism evidence="2 3">
    <name type="scientific">Neptunomonas marina</name>
    <dbReference type="NCBI Taxonomy" id="1815562"/>
    <lineage>
        <taxon>Bacteria</taxon>
        <taxon>Pseudomonadati</taxon>
        <taxon>Pseudomonadota</taxon>
        <taxon>Gammaproteobacteria</taxon>
        <taxon>Oceanospirillales</taxon>
        <taxon>Oceanospirillaceae</taxon>
        <taxon>Neptunomonas</taxon>
    </lineage>
</organism>
<feature type="signal peptide" evidence="1">
    <location>
        <begin position="1"/>
        <end position="22"/>
    </location>
</feature>
<dbReference type="PIRSF" id="PIRSF004649">
    <property type="entry name" value="MlaC"/>
    <property type="match status" value="1"/>
</dbReference>
<proteinExistence type="predicted"/>
<sequence length="206" mass="23606">MKSLKKPLLFVLALLFPMLASASWDEAKESTERSLIEMIAVIERYEGQTAEEQTALIQDIEPIVNRDVDFRYIANWVMGKYYRRASAQERDQFAEVFKQTLIKTYAKSLAGFDVKNYTILTPSAQSPDPDKQIVTVEVVSEQGQAYTLVNYMVKKSDEWKLVNVVLNGINLRITFKNQFANMMQTHKQNVQAVIDDWSSQIDVPKG</sequence>
<name>A0A437Q7Z5_9GAMM</name>
<dbReference type="InterPro" id="IPR042245">
    <property type="entry name" value="Tgt2/MlaC_sf"/>
</dbReference>
<evidence type="ECO:0000313" key="2">
    <source>
        <dbReference type="EMBL" id="RVU30664.1"/>
    </source>
</evidence>
<dbReference type="AlphaFoldDB" id="A0A437Q7Z5"/>
<evidence type="ECO:0000256" key="1">
    <source>
        <dbReference type="SAM" id="SignalP"/>
    </source>
</evidence>
<keyword evidence="3" id="KW-1185">Reference proteome</keyword>
<gene>
    <name evidence="2" type="ORF">EOE65_10130</name>
</gene>
<dbReference type="Gene3D" id="3.10.450.710">
    <property type="entry name" value="Tgt2/MlaC"/>
    <property type="match status" value="1"/>
</dbReference>
<keyword evidence="1" id="KW-0732">Signal</keyword>
<dbReference type="EMBL" id="SACQ01000004">
    <property type="protein sequence ID" value="RVU30664.1"/>
    <property type="molecule type" value="Genomic_DNA"/>
</dbReference>
<evidence type="ECO:0000313" key="3">
    <source>
        <dbReference type="Proteomes" id="UP000282818"/>
    </source>
</evidence>
<protein>
    <submittedName>
        <fullName evidence="2">ABC transporter substrate-binding protein</fullName>
    </submittedName>
</protein>